<feature type="region of interest" description="Disordered" evidence="1">
    <location>
        <begin position="2526"/>
        <end position="2762"/>
    </location>
</feature>
<dbReference type="Gene3D" id="2.60.120.430">
    <property type="entry name" value="Galactose-binding lectin"/>
    <property type="match status" value="4"/>
</dbReference>
<feature type="compositionally biased region" description="Low complexity" evidence="1">
    <location>
        <begin position="2729"/>
        <end position="2748"/>
    </location>
</feature>
<feature type="domain" description="Fibronectin type-III" evidence="3">
    <location>
        <begin position="692"/>
        <end position="791"/>
    </location>
</feature>
<comment type="caution">
    <text evidence="4">The sequence shown here is derived from an EMBL/GenBank/DDBJ whole genome shotgun (WGS) entry which is preliminary data.</text>
</comment>
<dbReference type="Gene3D" id="3.40.50.1110">
    <property type="entry name" value="SGNH hydrolase"/>
    <property type="match status" value="1"/>
</dbReference>
<protein>
    <recommendedName>
        <fullName evidence="3">Fibronectin type-III domain-containing protein</fullName>
    </recommendedName>
</protein>
<dbReference type="Proteomes" id="UP000245488">
    <property type="component" value="Plasmid pINBov266"/>
</dbReference>
<feature type="compositionally biased region" description="Low complexity" evidence="1">
    <location>
        <begin position="1881"/>
        <end position="1894"/>
    </location>
</feature>
<dbReference type="InterPro" id="IPR049033">
    <property type="entry name" value="AGA-YXIM_GBD"/>
</dbReference>
<keyword evidence="4" id="KW-0614">Plasmid</keyword>
<keyword evidence="2" id="KW-0472">Membrane</keyword>
<evidence type="ECO:0000259" key="3">
    <source>
        <dbReference type="PROSITE" id="PS50853"/>
    </source>
</evidence>
<name>A0A317FZT2_BUTFI</name>
<feature type="domain" description="Fibronectin type-III" evidence="3">
    <location>
        <begin position="1041"/>
        <end position="1149"/>
    </location>
</feature>
<evidence type="ECO:0000313" key="4">
    <source>
        <dbReference type="EMBL" id="PWT25843.1"/>
    </source>
</evidence>
<dbReference type="InterPro" id="IPR008979">
    <property type="entry name" value="Galactose-bd-like_sf"/>
</dbReference>
<dbReference type="InterPro" id="IPR036116">
    <property type="entry name" value="FN3_sf"/>
</dbReference>
<dbReference type="InterPro" id="IPR013783">
    <property type="entry name" value="Ig-like_fold"/>
</dbReference>
<keyword evidence="5" id="KW-1185">Reference proteome</keyword>
<dbReference type="InterPro" id="IPR036514">
    <property type="entry name" value="SGNH_hydro_sf"/>
</dbReference>
<feature type="compositionally biased region" description="Polar residues" evidence="1">
    <location>
        <begin position="120"/>
        <end position="136"/>
    </location>
</feature>
<dbReference type="InterPro" id="IPR034641">
    <property type="entry name" value="RGL11"/>
</dbReference>
<geneLocation type="plasmid" evidence="5">
    <name>pinbov266</name>
</geneLocation>
<dbReference type="SUPFAM" id="SSF49785">
    <property type="entry name" value="Galactose-binding domain-like"/>
    <property type="match status" value="3"/>
</dbReference>
<dbReference type="Pfam" id="PF07532">
    <property type="entry name" value="Big_4"/>
    <property type="match status" value="2"/>
</dbReference>
<evidence type="ECO:0000313" key="5">
    <source>
        <dbReference type="Proteomes" id="UP000245488"/>
    </source>
</evidence>
<evidence type="ECO:0000256" key="2">
    <source>
        <dbReference type="SAM" id="Phobius"/>
    </source>
</evidence>
<keyword evidence="2" id="KW-1133">Transmembrane helix</keyword>
<organism evidence="4 5">
    <name type="scientific">Butyrivibrio fibrisolvens</name>
    <dbReference type="NCBI Taxonomy" id="831"/>
    <lineage>
        <taxon>Bacteria</taxon>
        <taxon>Bacillati</taxon>
        <taxon>Bacillota</taxon>
        <taxon>Clostridia</taxon>
        <taxon>Lachnospirales</taxon>
        <taxon>Lachnospiraceae</taxon>
        <taxon>Butyrivibrio</taxon>
    </lineage>
</organism>
<keyword evidence="2" id="KW-0812">Transmembrane</keyword>
<feature type="compositionally biased region" description="Low complexity" evidence="1">
    <location>
        <begin position="2607"/>
        <end position="2654"/>
    </location>
</feature>
<sequence>METCCSSHIKLQLTAVLYKVKYISIEYKTSKNYIKREGASMFNKKWGTKRVLAIIMSLVVLEPAVLSGISTVSYAEQLSDLGDDLNAEAGSSSGSSSSDEQNSSSQGSTDNSSGTGSGAEDSTGSEGSDNAATASSAEDDPAQGSSDSSSKETSDAATAEDSEDGADASSSASTGDSSDAASSASTGASDDETKDKSKTKSAVLGAGRTTSPMSDQGDDGYENFTSDTQVADFVFGTDGNISSEDTYSSDKGYGFSDVDYNTDPTGWSGGVYYERKANVSTGSASYVSDSENYLEIRSKVWTETESSGYGVYTYENTSTLDVDLYNADYKVEVTFANPTGSSYSAYLEAEDIGQVSGINISAGGEATASYEVSLIDGTLNMKFLASGSATSISDAATSSVYIKEVVVTRLSTDYASSKPTLYVASDSTVQTYDAYYYPQTGWGQTFSNWFGDLVEEREAVNASFSQSQVYEAENATIENRSIGGRSSKSYVEEGKLEDILEDIGAGDYLFIQWGHNDATASRPNRYVSTSDFSKWIMMYVRGAYQRGATPILVTPVSRYSYTYDSNGRLTWKSDFEAYRQVMISLAGEYDIPIIDLTSRSGDICESLGAEGAKALFLTGVEAGDYSEGAYTGGSSDATHLQWYGAFKFSQAVAQGIVDYADNTDNEYKLVGTCNDQLDALASLVEISAATDAPSKVTGLEITSKGSTSVSLSWDSAEGAELYYIYRAVLEDGQKAEDIDFTKAEKYSVSSKRTYTDSNCGAGVTYVYAIAAYNSYGLGEVSDYIEATTKNAGYRFDFNYNSSPTMEGWNGVTQSQSYSSSVGYGWIKAPGNGRYRSGNGKADSSDMADDFCLGAGEFAVDIPNGSYEVTIYAGDLLPGTSTIKCAYTAEGVSIGSIACKQSLGSCTATVNVTDGQLNIVVGGTNNYINGLTITSLLTAPGNLTITELSFTDTTASFLFAFNTVEEAKSYTVYQKTSSDTDYSVAKTYTADELVEKDLDCRAMVADLGETYSYYMTCTTADGVESPASNIVTQEMIDPSVAVPGAVKNVECTSPKEDASELQNYISLSWDANDTSDKVIKYVIYRSDKAESDKGFKGFTKVGTTTKTTYTDKDDVATNIHYYYKVAAMNAGGIGELSEVCITPVVGTLVAGGLETYSSRQLVAISLSGSSGASTYVTATDSEGKEIKSGVYLSWRAYKGDFSGKNLTTTFTVYRNDVRIATNISVTNCIDEGGSSSDVYRVVGSNDSSLGLKTIGTNVWDNQYLELQLVKPSDQTMPDGSTCTYTANDMSVGDLDGDGELELIVKWYPSNAKDNSGSGYTGTTFLDAYDVNFATGACSLMWRIDMGINIRSGAHYTQFQVWDFDADGCAEIAVKTADGTTTYDADLQETGYVGACSMADLDTATISIKNDYRNTSGYVLDGPEYFTMFNGEDGTIIDTVKYTPERGSVSAWGDGYGNRVDRFLSCTAYLNGTTPFAVFCRGYYTRTCLTAYYLSTADDGTQSIGTYWTFDTNDAGSQYEGQGNHAVIVADVDNDDKDEIIYGSLTLDNDGSVLYSTGLGHGDAEHVSDFVSSNDGLEVMDVHEHDNATYHVEIHDAQTGEILTGYYTGKDTGRGMASDIDPTAEGAEYWSIADPSYSSNDEPSWDSRNASVYSGQSGVFNSSDTDGSNLIILTEGSTPAVNFSLYWDGDLLAEMQDHTFNSAAYVPLTTTIEKWDYENGISYTLFESSEVLTSNGTKGNLGLVGDILGDWRDEIVARCSDDASKIRIYSTTITTDYVIPCSLTDLQYREAIAWQNVGYNQPAHTSYLISEGLVTSKLSEGDVSSNSIDVLYTKACDGSVYGHDVEGYSVYRADVTVDSNGNETVGDYTKIGEIDTDDMVKASEGGSSSGSGSSESEPVYLKFDFGNGRVEDGYTQVLADTAYSSDTGYGFSSDTIEKNILSNKTYRSWTDEDNADLLYDSVFGFETDGSAEFDADLPNGTYEVTFIVANGSGAYYQAISCEGETVSTINNFRHGKSDITIDKITATVTVSDGTLNIVVQTSKSGYGSMYFTGIEIKDVDYDNYLSESKASSTKDDATNKDDADTTGRYVYTDKDVEAGHSYSYKIAAIVDGKDSYNSKALTITSGIDVSTVIDTDVSFDIPGSMKFDDDDALEAYIISLKETYAVKDQNGNVSNLAVKSIDVSKIDMSAVGSYKADVTLKGCSKTVEITVNVIENGATGYAKLDDITVIVGGSVTLPETVEATFLDGTSDSVNVTWDTSSLDLNKVGEYTLKGSVEGDENCVTVKVIVVDDYIVSADDVYVEAVYGSKVEDYLPDTVAATYYSGAVKQAQASYDTSKVDMNTSATYKVPGTINGTDVTFTLNLVVRYEALYSFDFGISSGTGADGWTTLTANPKGGSKTLDSLGLTYSKEKGYGFTDGTATCQGRSENYEYTQGVIPKNVYTDFIIPDGQTFVVDVENGSYEVDVVSGSYYKSTVKATIEGTVVTVSNAASTYSIGTYTVSVTDGQLTIEFAAGATSRVDGIVIRKVGSNYNTPGDDPTDDNKETDNKETDNQETGNTDNTNTDNKDSGNTNTDNTNTESNSSSGSTQSSGTGNTSSSTGSGSGTTGGSSSSTGSTSSSTGSTSSTTASGNTSDNSTTTGSGTSSGSGTTTQDGTLVADADNTPGQVAGATRPQPSGTSSGTSTGNAGNATGSSDNGGDDTQGLVAEVTQDTDIAESTEENVESDQSDNTQSLETEGEGQTTTEQGESTTIEESDTAQADTPHHNPVATAAAVASVFVILAGLIFAGIKSGFFLKILSFIR</sequence>
<reference evidence="4 5" key="1">
    <citation type="submission" date="2017-09" db="EMBL/GenBank/DDBJ databases">
        <title>High-quality draft genome sequence of Butyrivibrio fibrisolvens INBov1, isolated from cow rumen.</title>
        <authorList>
            <person name="Rodriguez Hernaez J."/>
            <person name="Rivarola M."/>
            <person name="Paniego N."/>
            <person name="Cravero S."/>
            <person name="Ceron Cucchi M."/>
            <person name="Martinez M.C."/>
        </authorList>
    </citation>
    <scope>NUCLEOTIDE SEQUENCE [LARGE SCALE GENOMIC DNA]</scope>
    <source>
        <strain evidence="4 5">INBov1</strain>
        <plasmid evidence="5">pinbov266</plasmid>
    </source>
</reference>
<feature type="compositionally biased region" description="Low complexity" evidence="1">
    <location>
        <begin position="2675"/>
        <end position="2693"/>
    </location>
</feature>
<feature type="region of interest" description="Disordered" evidence="1">
    <location>
        <begin position="85"/>
        <end position="224"/>
    </location>
</feature>
<feature type="transmembrane region" description="Helical" evidence="2">
    <location>
        <begin position="51"/>
        <end position="75"/>
    </location>
</feature>
<feature type="compositionally biased region" description="Basic and acidic residues" evidence="1">
    <location>
        <begin position="2539"/>
        <end position="2550"/>
    </location>
</feature>
<dbReference type="Pfam" id="PF21254">
    <property type="entry name" value="AGA-YXIM_GBD"/>
    <property type="match status" value="3"/>
</dbReference>
<feature type="region of interest" description="Disordered" evidence="1">
    <location>
        <begin position="1875"/>
        <end position="1894"/>
    </location>
</feature>
<dbReference type="EMBL" id="NXNG01000002">
    <property type="protein sequence ID" value="PWT25843.1"/>
    <property type="molecule type" value="Genomic_DNA"/>
</dbReference>
<feature type="compositionally biased region" description="Acidic residues" evidence="1">
    <location>
        <begin position="2712"/>
        <end position="2725"/>
    </location>
</feature>
<accession>A0A317FZT2</accession>
<proteinExistence type="predicted"/>
<feature type="compositionally biased region" description="Low complexity" evidence="1">
    <location>
        <begin position="2552"/>
        <end position="2599"/>
    </location>
</feature>
<dbReference type="SUPFAM" id="SSF52266">
    <property type="entry name" value="SGNH hydrolase"/>
    <property type="match status" value="1"/>
</dbReference>
<dbReference type="InterPro" id="IPR011081">
    <property type="entry name" value="Big_4"/>
</dbReference>
<dbReference type="Pfam" id="PF21348">
    <property type="entry name" value="RGL11_C"/>
    <property type="match status" value="1"/>
</dbReference>
<dbReference type="PANTHER" id="PTHR43118:SF1">
    <property type="entry name" value="RHAMNOGALACTURONAN LYASE (EUROFUNG)"/>
    <property type="match status" value="1"/>
</dbReference>
<feature type="compositionally biased region" description="Low complexity" evidence="1">
    <location>
        <begin position="87"/>
        <end position="114"/>
    </location>
</feature>
<dbReference type="Pfam" id="PF18370">
    <property type="entry name" value="RGI_lyase"/>
    <property type="match status" value="1"/>
</dbReference>
<dbReference type="InterPro" id="IPR049366">
    <property type="entry name" value="RGL11_C"/>
</dbReference>
<dbReference type="CDD" id="cd10318">
    <property type="entry name" value="RGL11"/>
    <property type="match status" value="1"/>
</dbReference>
<gene>
    <name evidence="4" type="ORF">CPT75_00205</name>
</gene>
<dbReference type="SMART" id="SM00060">
    <property type="entry name" value="FN3"/>
    <property type="match status" value="3"/>
</dbReference>
<dbReference type="PANTHER" id="PTHR43118">
    <property type="entry name" value="RHAMNOGALACTURONAN LYASE (EUROFUNG)"/>
    <property type="match status" value="1"/>
</dbReference>
<dbReference type="InterPro" id="IPR003961">
    <property type="entry name" value="FN3_dom"/>
</dbReference>
<evidence type="ECO:0000256" key="1">
    <source>
        <dbReference type="SAM" id="MobiDB-lite"/>
    </source>
</evidence>
<dbReference type="Gene3D" id="2.60.40.10">
    <property type="entry name" value="Immunoglobulins"/>
    <property type="match status" value="3"/>
</dbReference>
<dbReference type="SUPFAM" id="SSF49265">
    <property type="entry name" value="Fibronectin type III"/>
    <property type="match status" value="2"/>
</dbReference>
<dbReference type="InterPro" id="IPR041624">
    <property type="entry name" value="RGI_lyase"/>
</dbReference>
<feature type="transmembrane region" description="Helical" evidence="2">
    <location>
        <begin position="2766"/>
        <end position="2787"/>
    </location>
</feature>
<feature type="compositionally biased region" description="Low complexity" evidence="1">
    <location>
        <begin position="167"/>
        <end position="188"/>
    </location>
</feature>
<dbReference type="CDD" id="cd00063">
    <property type="entry name" value="FN3"/>
    <property type="match status" value="1"/>
</dbReference>
<dbReference type="PROSITE" id="PS50853">
    <property type="entry name" value="FN3"/>
    <property type="match status" value="2"/>
</dbReference>